<organism evidence="3 4">
    <name type="scientific">Dactylosporangium cerinum</name>
    <dbReference type="NCBI Taxonomy" id="1434730"/>
    <lineage>
        <taxon>Bacteria</taxon>
        <taxon>Bacillati</taxon>
        <taxon>Actinomycetota</taxon>
        <taxon>Actinomycetes</taxon>
        <taxon>Micromonosporales</taxon>
        <taxon>Micromonosporaceae</taxon>
        <taxon>Dactylosporangium</taxon>
    </lineage>
</organism>
<keyword evidence="4" id="KW-1185">Reference proteome</keyword>
<dbReference type="PANTHER" id="PTHR35149">
    <property type="entry name" value="SLL5132 PROTEIN"/>
    <property type="match status" value="1"/>
</dbReference>
<protein>
    <submittedName>
        <fullName evidence="3">DUF262 domain-containing protein</fullName>
    </submittedName>
</protein>
<sequence length="601" mass="67289">MLEERYPFAVPRYQRAYAWEDEAVGHFVRDIEAVLSKPSGSVSHFFGGVVCIELTDNQKVRPHSYEVVDGQQRLATFMLALSCVVEMAAELATDSNPPSLPDAKRADTLRADTAEKYVTWKEADIAAGVTEVRPRLMLSLADDAVFQGLIMPGLAVPKPSRESHQLLIDARTALLDMTRRFIGIKGAAGGRVDRLLRLRQALVQDAHIIHIVSKDRSQAYRLFSVLNHRGESLSDADLLRSRSLELLDSYASRREQVARLWDEMLASSAKNVEAFFKALYPSWTGVRAKGDLFEAIEEQFFPKMPPKTAAEAQSLVKTIELFRDELSIFLKLVAGDWPYDRPPGVPNQVRAWQVDRLRRLILTLKHELALPVLLAGAVSLSEGDFAELVYMLEVFAFRYKNVCNGHATRPANLYYSEACKMHTASHASYTLNAFRIGLRKLINDHAADALFVQLLGENLRFNNSSQRANIREFLTTIEDHRQWWTKTGSTNPKARPKPTMIKVIDIADATLEHIYPQRAEPADKDSALEPLKHNLGNITFFGQADNVAAANKSFAAKQAAYYAISSIGMTSDLATKAAWTEADLSQREQELVAMAVRVFVV</sequence>
<comment type="caution">
    <text evidence="3">The sequence shown here is derived from an EMBL/GenBank/DDBJ whole genome shotgun (WGS) entry which is preliminary data.</text>
</comment>
<feature type="domain" description="GmrSD restriction endonucleases N-terminal" evidence="1">
    <location>
        <begin position="8"/>
        <end position="242"/>
    </location>
</feature>
<accession>A0ABV9VUC0</accession>
<dbReference type="InterPro" id="IPR004919">
    <property type="entry name" value="GmrSD_N"/>
</dbReference>
<reference evidence="4" key="1">
    <citation type="journal article" date="2019" name="Int. J. Syst. Evol. Microbiol.">
        <title>The Global Catalogue of Microorganisms (GCM) 10K type strain sequencing project: providing services to taxonomists for standard genome sequencing and annotation.</title>
        <authorList>
            <consortium name="The Broad Institute Genomics Platform"/>
            <consortium name="The Broad Institute Genome Sequencing Center for Infectious Disease"/>
            <person name="Wu L."/>
            <person name="Ma J."/>
        </authorList>
    </citation>
    <scope>NUCLEOTIDE SEQUENCE [LARGE SCALE GENOMIC DNA]</scope>
    <source>
        <strain evidence="4">CGMCC 4.7152</strain>
    </source>
</reference>
<evidence type="ECO:0000259" key="1">
    <source>
        <dbReference type="Pfam" id="PF03235"/>
    </source>
</evidence>
<dbReference type="Proteomes" id="UP001595912">
    <property type="component" value="Unassembled WGS sequence"/>
</dbReference>
<dbReference type="Pfam" id="PF07510">
    <property type="entry name" value="GmrSD_C"/>
    <property type="match status" value="1"/>
</dbReference>
<dbReference type="EMBL" id="JBHSIU010000012">
    <property type="protein sequence ID" value="MFC4998532.1"/>
    <property type="molecule type" value="Genomic_DNA"/>
</dbReference>
<feature type="domain" description="GmrSD restriction endonucleases C-terminal" evidence="2">
    <location>
        <begin position="459"/>
        <end position="593"/>
    </location>
</feature>
<dbReference type="PANTHER" id="PTHR35149:SF1">
    <property type="entry name" value="DUF5655 DOMAIN-CONTAINING PROTEIN"/>
    <property type="match status" value="1"/>
</dbReference>
<dbReference type="Pfam" id="PF03235">
    <property type="entry name" value="GmrSD_N"/>
    <property type="match status" value="1"/>
</dbReference>
<proteinExistence type="predicted"/>
<name>A0ABV9VUC0_9ACTN</name>
<evidence type="ECO:0000259" key="2">
    <source>
        <dbReference type="Pfam" id="PF07510"/>
    </source>
</evidence>
<dbReference type="InterPro" id="IPR011089">
    <property type="entry name" value="GmrSD_C"/>
</dbReference>
<dbReference type="RefSeq" id="WP_380114789.1">
    <property type="nucleotide sequence ID" value="NZ_JBHSIU010000012.1"/>
</dbReference>
<evidence type="ECO:0000313" key="4">
    <source>
        <dbReference type="Proteomes" id="UP001595912"/>
    </source>
</evidence>
<gene>
    <name evidence="3" type="ORF">ACFPIJ_11885</name>
</gene>
<evidence type="ECO:0000313" key="3">
    <source>
        <dbReference type="EMBL" id="MFC4998532.1"/>
    </source>
</evidence>